<dbReference type="Proteomes" id="UP000580250">
    <property type="component" value="Unassembled WGS sequence"/>
</dbReference>
<dbReference type="OrthoDB" id="5806302at2759"/>
<dbReference type="GO" id="GO:0043025">
    <property type="term" value="C:neuronal cell body"/>
    <property type="evidence" value="ECO:0007669"/>
    <property type="project" value="TreeGrafter"/>
</dbReference>
<comment type="caution">
    <text evidence="2">The sequence shown here is derived from an EMBL/GenBank/DDBJ whole genome shotgun (WGS) entry which is preliminary data.</text>
</comment>
<dbReference type="Pfam" id="PF06579">
    <property type="entry name" value="Ly-6_related"/>
    <property type="match status" value="1"/>
</dbReference>
<protein>
    <submittedName>
        <fullName evidence="2">Uncharacterized protein</fullName>
    </submittedName>
</protein>
<accession>A0A6V7TT70</accession>
<evidence type="ECO:0000313" key="2">
    <source>
        <dbReference type="EMBL" id="CAD2130125.1"/>
    </source>
</evidence>
<dbReference type="EMBL" id="CAJEWN010000009">
    <property type="protein sequence ID" value="CAD2130125.1"/>
    <property type="molecule type" value="Genomic_DNA"/>
</dbReference>
<dbReference type="GO" id="GO:1990834">
    <property type="term" value="P:response to odorant"/>
    <property type="evidence" value="ECO:0007669"/>
    <property type="project" value="TreeGrafter"/>
</dbReference>
<reference evidence="2 3" key="1">
    <citation type="submission" date="2020-08" db="EMBL/GenBank/DDBJ databases">
        <authorList>
            <person name="Koutsovoulos G."/>
            <person name="Danchin GJ E."/>
        </authorList>
    </citation>
    <scope>NUCLEOTIDE SEQUENCE [LARGE SCALE GENOMIC DNA]</scope>
</reference>
<dbReference type="InterPro" id="IPR010558">
    <property type="entry name" value="Ly-6-related"/>
</dbReference>
<gene>
    <name evidence="2" type="ORF">MENT_LOCUS2846</name>
</gene>
<evidence type="ECO:0000256" key="1">
    <source>
        <dbReference type="SAM" id="Phobius"/>
    </source>
</evidence>
<keyword evidence="1" id="KW-1133">Transmembrane helix</keyword>
<proteinExistence type="predicted"/>
<dbReference type="GO" id="GO:0042048">
    <property type="term" value="P:olfactory behavior"/>
    <property type="evidence" value="ECO:0007669"/>
    <property type="project" value="TreeGrafter"/>
</dbReference>
<dbReference type="PANTHER" id="PTHR34722">
    <property type="entry name" value="HOMOLOG OF ODR-2 (TWO)-RELATED"/>
    <property type="match status" value="1"/>
</dbReference>
<keyword evidence="1" id="KW-0472">Membrane</keyword>
<organism evidence="2 3">
    <name type="scientific">Meloidogyne enterolobii</name>
    <name type="common">Root-knot nematode worm</name>
    <name type="synonym">Meloidogyne mayaguensis</name>
    <dbReference type="NCBI Taxonomy" id="390850"/>
    <lineage>
        <taxon>Eukaryota</taxon>
        <taxon>Metazoa</taxon>
        <taxon>Ecdysozoa</taxon>
        <taxon>Nematoda</taxon>
        <taxon>Chromadorea</taxon>
        <taxon>Rhabditida</taxon>
        <taxon>Tylenchina</taxon>
        <taxon>Tylenchomorpha</taxon>
        <taxon>Tylenchoidea</taxon>
        <taxon>Meloidogynidae</taxon>
        <taxon>Meloidogyninae</taxon>
        <taxon>Meloidogyne</taxon>
    </lineage>
</organism>
<dbReference type="PANTHER" id="PTHR34722:SF8">
    <property type="entry name" value="HOMOLOG OF ODR-2 (TWO)"/>
    <property type="match status" value="1"/>
</dbReference>
<dbReference type="GO" id="GO:0030424">
    <property type="term" value="C:axon"/>
    <property type="evidence" value="ECO:0007669"/>
    <property type="project" value="TreeGrafter"/>
</dbReference>
<keyword evidence="1" id="KW-0812">Transmembrane</keyword>
<name>A0A6V7TT70_MELEN</name>
<feature type="transmembrane region" description="Helical" evidence="1">
    <location>
        <begin position="58"/>
        <end position="80"/>
    </location>
</feature>
<dbReference type="AlphaFoldDB" id="A0A6V7TT70"/>
<evidence type="ECO:0000313" key="3">
    <source>
        <dbReference type="Proteomes" id="UP000580250"/>
    </source>
</evidence>
<sequence length="377" mass="42529">MLQQQKQQQKHYLHNIFPNKHCLKHFLKQTHLIIKTLFVSQLNNINNNKINKPIISSLLLFSLITDRLFLLFYIIFAFSITNTLSETPLGAPTLFFHRRNEERDMGGGGGSSRSGGTGHASAALLLAAAHQTQRHNRCYSCMSAVYEQLFKEGDLGNFFFEPRNFTAQCDEQPMNTHGIGLVPCRGICLSLAQEFVIMGRKTGKRLWMRGCAHSLSRHGYINRTIAFFAEFDMCREVLASELFRLSSNNKIGGRSVEHFHGGASSSVGGGSGAGGLMDSQPILVKKFFFFFLPFTLCQVVIFFNHSQKVEKFLDFLKKFFENSLKKKFFFNSQQACSCLGDRCNTQTSGSISIKPIHNKLLLATTTLLFLLINLLKN</sequence>